<protein>
    <recommendedName>
        <fullName evidence="5">Peptidase</fullName>
    </recommendedName>
</protein>
<feature type="chain" id="PRO_5044321303" description="Peptidase" evidence="3">
    <location>
        <begin position="26"/>
        <end position="307"/>
    </location>
</feature>
<evidence type="ECO:0000256" key="3">
    <source>
        <dbReference type="SAM" id="SignalP"/>
    </source>
</evidence>
<proteinExistence type="predicted"/>
<keyword evidence="2" id="KW-0472">Membrane</keyword>
<dbReference type="RefSeq" id="WP_407988702.1">
    <property type="nucleotide sequence ID" value="NZ_AP035881.2"/>
</dbReference>
<feature type="region of interest" description="Disordered" evidence="1">
    <location>
        <begin position="181"/>
        <end position="260"/>
    </location>
</feature>
<evidence type="ECO:0000256" key="1">
    <source>
        <dbReference type="SAM" id="MobiDB-lite"/>
    </source>
</evidence>
<evidence type="ECO:0008006" key="5">
    <source>
        <dbReference type="Google" id="ProtNLM"/>
    </source>
</evidence>
<organism evidence="4">
    <name type="scientific">Kitasatospora sp. CMC57</name>
    <dbReference type="NCBI Taxonomy" id="3231513"/>
    <lineage>
        <taxon>Bacteria</taxon>
        <taxon>Bacillati</taxon>
        <taxon>Actinomycetota</taxon>
        <taxon>Actinomycetes</taxon>
        <taxon>Kitasatosporales</taxon>
        <taxon>Streptomycetaceae</taxon>
        <taxon>Kitasatospora</taxon>
    </lineage>
</organism>
<keyword evidence="3" id="KW-0732">Signal</keyword>
<dbReference type="EMBL" id="AP035881">
    <property type="protein sequence ID" value="BFP46284.1"/>
    <property type="molecule type" value="Genomic_DNA"/>
</dbReference>
<accession>A0AB33JYC7</accession>
<name>A0AB33JYC7_9ACTN</name>
<dbReference type="AlphaFoldDB" id="A0AB33JYC7"/>
<keyword evidence="2" id="KW-1133">Transmembrane helix</keyword>
<feature type="transmembrane region" description="Helical" evidence="2">
    <location>
        <begin position="276"/>
        <end position="297"/>
    </location>
</feature>
<reference evidence="4" key="1">
    <citation type="submission" date="2024-07" db="EMBL/GenBank/DDBJ databases">
        <title>Complete genome sequences of cellulolytic bacteria, Kitasatospora sp. CMC57 and Streptomyces sp. CMC78, isolated from Japanese agricultural soil.</title>
        <authorList>
            <person name="Hashimoto T."/>
            <person name="Ito M."/>
            <person name="Iwamoto M."/>
            <person name="Fukahori D."/>
            <person name="Shoda T."/>
            <person name="Sakoda M."/>
            <person name="Morohoshi T."/>
            <person name="Mitsuboshi M."/>
            <person name="Nishizawa T."/>
        </authorList>
    </citation>
    <scope>NUCLEOTIDE SEQUENCE</scope>
    <source>
        <strain evidence="4">CMC57</strain>
    </source>
</reference>
<feature type="compositionally biased region" description="Low complexity" evidence="1">
    <location>
        <begin position="181"/>
        <end position="214"/>
    </location>
</feature>
<sequence>MTRRGLTLTFAISLAVLPGVGTARAEVCTSMPSGTYRTDGVYGQIPQVKLGGSRTIDNVLQLDAPDQASAVFQLQIVSVQQQTPGPSPSARLSVDGGPAHGFSFTWQPPRMAGTLGSWISNEVQFGGLSQGRHVLHETLSMPVGSPNGVYELGAMVALGPCSRITPTKLGGVSFSFTGGAPATAPGPATGGTTSKPTARATATATPAPSRKPTASPTPEPSPSTDAPSPSPTPSADPTPTAEPSPTPSPTPTSSPSPSAVALAVTPVSHSSSGLPWALGALGALVAGVGLAVGAVVVRSRRRTPDSV</sequence>
<evidence type="ECO:0000256" key="2">
    <source>
        <dbReference type="SAM" id="Phobius"/>
    </source>
</evidence>
<gene>
    <name evidence="4" type="ORF">KCMC57_26520</name>
</gene>
<feature type="signal peptide" evidence="3">
    <location>
        <begin position="1"/>
        <end position="25"/>
    </location>
</feature>
<feature type="compositionally biased region" description="Pro residues" evidence="1">
    <location>
        <begin position="228"/>
        <end position="254"/>
    </location>
</feature>
<evidence type="ECO:0000313" key="4">
    <source>
        <dbReference type="EMBL" id="BFP46284.1"/>
    </source>
</evidence>
<keyword evidence="2" id="KW-0812">Transmembrane</keyword>